<evidence type="ECO:0000256" key="3">
    <source>
        <dbReference type="ARBA" id="ARBA00023172"/>
    </source>
</evidence>
<dbReference type="Gene3D" id="1.10.443.10">
    <property type="entry name" value="Intergrase catalytic core"/>
    <property type="match status" value="1"/>
</dbReference>
<organism evidence="5 6">
    <name type="scientific">Candidatus Neomicrothrix parvicella RN1</name>
    <dbReference type="NCBI Taxonomy" id="1229780"/>
    <lineage>
        <taxon>Bacteria</taxon>
        <taxon>Bacillati</taxon>
        <taxon>Actinomycetota</taxon>
        <taxon>Acidimicrobiia</taxon>
        <taxon>Acidimicrobiales</taxon>
        <taxon>Microthrixaceae</taxon>
        <taxon>Candidatus Neomicrothrix</taxon>
    </lineage>
</organism>
<dbReference type="eggNOG" id="COG0582">
    <property type="taxonomic scope" value="Bacteria"/>
</dbReference>
<accession>R4Z5D6</accession>
<keyword evidence="6" id="KW-1185">Reference proteome</keyword>
<dbReference type="InterPro" id="IPR013762">
    <property type="entry name" value="Integrase-like_cat_sf"/>
</dbReference>
<dbReference type="Proteomes" id="UP000018291">
    <property type="component" value="Unassembled WGS sequence"/>
</dbReference>
<dbReference type="InterPro" id="IPR002104">
    <property type="entry name" value="Integrase_catalytic"/>
</dbReference>
<dbReference type="RefSeq" id="WP_012228708.1">
    <property type="nucleotide sequence ID" value="NZ_HG422565.1"/>
</dbReference>
<protein>
    <submittedName>
        <fullName evidence="5">Integrase family protein</fullName>
    </submittedName>
</protein>
<dbReference type="SUPFAM" id="SSF56349">
    <property type="entry name" value="DNA breaking-rejoining enzymes"/>
    <property type="match status" value="1"/>
</dbReference>
<reference evidence="5 6" key="1">
    <citation type="journal article" date="2013" name="ISME J.">
        <title>Metabolic model for the filamentous 'Candidatus Microthrix parvicella' based on genomic and metagenomic analyses.</title>
        <authorList>
            <person name="Jon McIlroy S."/>
            <person name="Kristiansen R."/>
            <person name="Albertsen M."/>
            <person name="Michael Karst S."/>
            <person name="Rossetti S."/>
            <person name="Lund Nielsen J."/>
            <person name="Tandoi V."/>
            <person name="James Seviour R."/>
            <person name="Nielsen P.H."/>
        </authorList>
    </citation>
    <scope>NUCLEOTIDE SEQUENCE [LARGE SCALE GENOMIC DNA]</scope>
    <source>
        <strain evidence="5 6">RN1</strain>
    </source>
</reference>
<gene>
    <name evidence="5" type="ORF">BN381_400049</name>
</gene>
<dbReference type="HOGENOM" id="CLU_027562_10_0_11"/>
<dbReference type="OrthoDB" id="4137935at2"/>
<sequence length="308" mass="34569">MSDLHGAVDDYLTLRRSLGHKLERHNRLLHDFVEFLHGRETTTITTTLAVEWATMPAEAQPDWWATRLGVVRVFAKHHQATDPATEVPPADVFPAHSRRAEPFIYTDTQIRALLAAADKIHTPLKAATYGTLIGLLAVTGMRVGEAIRLDRTDFDPDSGVLTIRDTKFGKTRRIPLHPSTTDALVAYSQLRDTTLSTKRCEALFVSTVGTRLFYENVHPNFQRLTRDAGITARSERCRPRIHCLRHTFAVVTLTGWYRDGLNIDSRVHLLSTYLGHTEPSSTYWYLEATPELLGFAADRLEAAAGVLS</sequence>
<dbReference type="STRING" id="1229780.BN381_400049"/>
<evidence type="ECO:0000313" key="5">
    <source>
        <dbReference type="EMBL" id="CCM64531.1"/>
    </source>
</evidence>
<dbReference type="AlphaFoldDB" id="R4Z5D6"/>
<dbReference type="PROSITE" id="PS51898">
    <property type="entry name" value="TYR_RECOMBINASE"/>
    <property type="match status" value="1"/>
</dbReference>
<dbReference type="Pfam" id="PF00589">
    <property type="entry name" value="Phage_integrase"/>
    <property type="match status" value="1"/>
</dbReference>
<keyword evidence="3" id="KW-0233">DNA recombination</keyword>
<dbReference type="PANTHER" id="PTHR30349:SF41">
    <property type="entry name" value="INTEGRASE_RECOMBINASE PROTEIN MJ0367-RELATED"/>
    <property type="match status" value="1"/>
</dbReference>
<name>R4Z5D6_9ACTN</name>
<evidence type="ECO:0000259" key="4">
    <source>
        <dbReference type="PROSITE" id="PS51898"/>
    </source>
</evidence>
<comment type="similarity">
    <text evidence="1">Belongs to the 'phage' integrase family.</text>
</comment>
<dbReference type="GO" id="GO:0015074">
    <property type="term" value="P:DNA integration"/>
    <property type="evidence" value="ECO:0007669"/>
    <property type="project" value="InterPro"/>
</dbReference>
<evidence type="ECO:0000313" key="6">
    <source>
        <dbReference type="Proteomes" id="UP000018291"/>
    </source>
</evidence>
<dbReference type="PANTHER" id="PTHR30349">
    <property type="entry name" value="PHAGE INTEGRASE-RELATED"/>
    <property type="match status" value="1"/>
</dbReference>
<comment type="caution">
    <text evidence="5">The sequence shown here is derived from an EMBL/GenBank/DDBJ whole genome shotgun (WGS) entry which is preliminary data.</text>
</comment>
<dbReference type="InterPro" id="IPR011010">
    <property type="entry name" value="DNA_brk_join_enz"/>
</dbReference>
<evidence type="ECO:0000256" key="1">
    <source>
        <dbReference type="ARBA" id="ARBA00008857"/>
    </source>
</evidence>
<dbReference type="GO" id="GO:0006310">
    <property type="term" value="P:DNA recombination"/>
    <property type="evidence" value="ECO:0007669"/>
    <property type="project" value="UniProtKB-KW"/>
</dbReference>
<proteinExistence type="inferred from homology"/>
<evidence type="ECO:0000256" key="2">
    <source>
        <dbReference type="ARBA" id="ARBA00023125"/>
    </source>
</evidence>
<dbReference type="GO" id="GO:0003677">
    <property type="term" value="F:DNA binding"/>
    <property type="evidence" value="ECO:0007669"/>
    <property type="project" value="UniProtKB-KW"/>
</dbReference>
<keyword evidence="2" id="KW-0238">DNA-binding</keyword>
<dbReference type="EMBL" id="CANL01000035">
    <property type="protein sequence ID" value="CCM64531.1"/>
    <property type="molecule type" value="Genomic_DNA"/>
</dbReference>
<feature type="domain" description="Tyr recombinase" evidence="4">
    <location>
        <begin position="100"/>
        <end position="298"/>
    </location>
</feature>
<dbReference type="InterPro" id="IPR050090">
    <property type="entry name" value="Tyrosine_recombinase_XerCD"/>
</dbReference>